<gene>
    <name evidence="1" type="ORF">TA09035</name>
</gene>
<dbReference type="Proteomes" id="UP000001950">
    <property type="component" value="Chromosome 4"/>
</dbReference>
<keyword evidence="2" id="KW-1185">Reference proteome</keyword>
<evidence type="ECO:0000313" key="2">
    <source>
        <dbReference type="Proteomes" id="UP000001950"/>
    </source>
</evidence>
<evidence type="ECO:0000313" key="1">
    <source>
        <dbReference type="EMBL" id="CAI76584.1"/>
    </source>
</evidence>
<dbReference type="InParanoid" id="Q4U9B9"/>
<dbReference type="RefSeq" id="XP_953209.1">
    <property type="nucleotide sequence ID" value="XM_948116.1"/>
</dbReference>
<protein>
    <submittedName>
        <fullName evidence="1">Uncharacterized protein</fullName>
    </submittedName>
</protein>
<sequence length="135" mass="15541">MWDNLESYESQLDNLNKVPNSYDKFSDKNFNNELVDDNIEDSDEKFMNLLREIYSKGDDETKRAMILAPSQIGEDPDLKFGDSVASITDTSISAYKEPENPVPIVSEAAQEVFSLFTHTFHLLQTICRFWTSYLI</sequence>
<accession>Q4U9B9</accession>
<dbReference type="GeneID" id="3863220"/>
<organism evidence="1 2">
    <name type="scientific">Theileria annulata</name>
    <dbReference type="NCBI Taxonomy" id="5874"/>
    <lineage>
        <taxon>Eukaryota</taxon>
        <taxon>Sar</taxon>
        <taxon>Alveolata</taxon>
        <taxon>Apicomplexa</taxon>
        <taxon>Aconoidasida</taxon>
        <taxon>Piroplasmida</taxon>
        <taxon>Theileriidae</taxon>
        <taxon>Theileria</taxon>
    </lineage>
</organism>
<dbReference type="AlphaFoldDB" id="Q4U9B9"/>
<dbReference type="KEGG" id="tan:TA09035"/>
<dbReference type="STRING" id="5874.Q4U9B9"/>
<dbReference type="EMBL" id="CR940353">
    <property type="protein sequence ID" value="CAI76584.1"/>
    <property type="molecule type" value="Genomic_DNA"/>
</dbReference>
<reference evidence="1 2" key="1">
    <citation type="journal article" date="2005" name="Science">
        <title>Genome of the host-cell transforming parasite Theileria annulata compared with T. parva.</title>
        <authorList>
            <person name="Pain A."/>
            <person name="Renauld H."/>
            <person name="Berriman M."/>
            <person name="Murphy L."/>
            <person name="Yeats C.A."/>
            <person name="Weir W."/>
            <person name="Kerhornou A."/>
            <person name="Aslett M."/>
            <person name="Bishop R."/>
            <person name="Bouchier C."/>
            <person name="Cochet M."/>
            <person name="Coulson R.M.R."/>
            <person name="Cronin A."/>
            <person name="de Villiers E.P."/>
            <person name="Fraser A."/>
            <person name="Fosker N."/>
            <person name="Gardner M."/>
            <person name="Goble A."/>
            <person name="Griffiths-Jones S."/>
            <person name="Harris D.E."/>
            <person name="Katzer F."/>
            <person name="Larke N."/>
            <person name="Lord A."/>
            <person name="Maser P."/>
            <person name="McKellar S."/>
            <person name="Mooney P."/>
            <person name="Morton F."/>
            <person name="Nene V."/>
            <person name="O'Neil S."/>
            <person name="Price C."/>
            <person name="Quail M.A."/>
            <person name="Rabbinowitsch E."/>
            <person name="Rawlings N.D."/>
            <person name="Rutter S."/>
            <person name="Saunders D."/>
            <person name="Seeger K."/>
            <person name="Shah T."/>
            <person name="Squares R."/>
            <person name="Squares S."/>
            <person name="Tivey A."/>
            <person name="Walker A.R."/>
            <person name="Woodward J."/>
            <person name="Dobbelaere D.A.E."/>
            <person name="Langsley G."/>
            <person name="Rajandream M.A."/>
            <person name="McKeever D."/>
            <person name="Shiels B."/>
            <person name="Tait A."/>
            <person name="Barrell B.G."/>
            <person name="Hall N."/>
        </authorList>
    </citation>
    <scope>NUCLEOTIDE SEQUENCE [LARGE SCALE GENOMIC DNA]</scope>
    <source>
        <strain evidence="2">Ankara</strain>
    </source>
</reference>
<proteinExistence type="predicted"/>
<dbReference type="OrthoDB" id="1898560at2759"/>
<name>Q4U9B9_THEAN</name>
<dbReference type="VEuPathDB" id="PiroplasmaDB:TA09035"/>